<keyword evidence="2" id="KW-0560">Oxidoreductase</keyword>
<feature type="binding site" evidence="5">
    <location>
        <begin position="330"/>
        <end position="331"/>
    </location>
    <ligand>
        <name>FMN</name>
        <dbReference type="ChEBI" id="CHEBI:58210"/>
    </ligand>
</feature>
<sequence>MHHIALYLAGISIVHAAQPFVNEPDTGLDDLLGGTDPHVLPDIVHLVGLPDFEWVARRYLNNASYAWYRSAAAGEWSYRNNLEVFDRIGMKPRVLVDITNVEDTLPTSILGHNFSAPFFISPAAKAGYAHPKAEEGLVKGAAAGNILYIPSMRGNLSIEQIAAAKPDSNQVLFQQLYVSNNLSQTIATMRRAEKEGYKAFFLTVDAPASGVRHRGRRFGVYNNPSRFTKLTWNLYKQLQNMTSLPIVPKGIISIEDARMAVQAGAPAIFLSNHGGRQLDTSPSAMEAAIEIHRQAPEIFKKVEVYADGGVRYGTDVLKLLAMGVRAVGIGRPFMYANVYGSKGVERAIDIMKGEIALDAANLGIGDLRKLDVNYFNYNGL</sequence>
<dbReference type="STRING" id="1448308.A0A2T2N840"/>
<dbReference type="SUPFAM" id="SSF51395">
    <property type="entry name" value="FMN-linked oxidoreductases"/>
    <property type="match status" value="1"/>
</dbReference>
<evidence type="ECO:0000313" key="9">
    <source>
        <dbReference type="Proteomes" id="UP000240883"/>
    </source>
</evidence>
<name>A0A2T2N840_CORCC</name>
<keyword evidence="5" id="KW-0288">FMN</keyword>
<dbReference type="GO" id="GO:0010181">
    <property type="term" value="F:FMN binding"/>
    <property type="evidence" value="ECO:0007669"/>
    <property type="project" value="InterPro"/>
</dbReference>
<evidence type="ECO:0000256" key="3">
    <source>
        <dbReference type="ARBA" id="ARBA00024042"/>
    </source>
</evidence>
<evidence type="ECO:0000256" key="2">
    <source>
        <dbReference type="ARBA" id="ARBA00023002"/>
    </source>
</evidence>
<feature type="binding site" evidence="5">
    <location>
        <position position="212"/>
    </location>
    <ligand>
        <name>glyoxylate</name>
        <dbReference type="ChEBI" id="CHEBI:36655"/>
    </ligand>
</feature>
<feature type="binding site" evidence="5">
    <location>
        <position position="177"/>
    </location>
    <ligand>
        <name>glyoxylate</name>
        <dbReference type="ChEBI" id="CHEBI:36655"/>
    </ligand>
</feature>
<dbReference type="PROSITE" id="PS51349">
    <property type="entry name" value="FMN_HYDROXY_ACID_DH_2"/>
    <property type="match status" value="1"/>
</dbReference>
<dbReference type="PANTHER" id="PTHR10578">
    <property type="entry name" value="S -2-HYDROXY-ACID OXIDASE-RELATED"/>
    <property type="match status" value="1"/>
</dbReference>
<organism evidence="8 9">
    <name type="scientific">Corynespora cassiicola Philippines</name>
    <dbReference type="NCBI Taxonomy" id="1448308"/>
    <lineage>
        <taxon>Eukaryota</taxon>
        <taxon>Fungi</taxon>
        <taxon>Dikarya</taxon>
        <taxon>Ascomycota</taxon>
        <taxon>Pezizomycotina</taxon>
        <taxon>Dothideomycetes</taxon>
        <taxon>Pleosporomycetidae</taxon>
        <taxon>Pleosporales</taxon>
        <taxon>Corynesporascaceae</taxon>
        <taxon>Corynespora</taxon>
    </lineage>
</organism>
<keyword evidence="6" id="KW-0732">Signal</keyword>
<feature type="active site" description="Proton acceptor" evidence="4">
    <location>
        <position position="273"/>
    </location>
</feature>
<dbReference type="InterPro" id="IPR037396">
    <property type="entry name" value="FMN_HAD"/>
</dbReference>
<feature type="binding site" evidence="5">
    <location>
        <position position="249"/>
    </location>
    <ligand>
        <name>FMN</name>
        <dbReference type="ChEBI" id="CHEBI:58210"/>
    </ligand>
</feature>
<dbReference type="Pfam" id="PF01070">
    <property type="entry name" value="FMN_dh"/>
    <property type="match status" value="2"/>
</dbReference>
<feature type="binding site" evidence="5">
    <location>
        <begin position="307"/>
        <end position="311"/>
    </location>
    <ligand>
        <name>FMN</name>
        <dbReference type="ChEBI" id="CHEBI:58210"/>
    </ligand>
</feature>
<dbReference type="PROSITE" id="PS00557">
    <property type="entry name" value="FMN_HYDROXY_ACID_DH_1"/>
    <property type="match status" value="1"/>
</dbReference>
<protein>
    <submittedName>
        <fullName evidence="8">Cytochrome b2</fullName>
    </submittedName>
</protein>
<dbReference type="Proteomes" id="UP000240883">
    <property type="component" value="Unassembled WGS sequence"/>
</dbReference>
<evidence type="ECO:0000313" key="8">
    <source>
        <dbReference type="EMBL" id="PSN61583.1"/>
    </source>
</evidence>
<reference evidence="8 9" key="1">
    <citation type="journal article" date="2018" name="Front. Microbiol.">
        <title>Genome-Wide Analysis of Corynespora cassiicola Leaf Fall Disease Putative Effectors.</title>
        <authorList>
            <person name="Lopez D."/>
            <person name="Ribeiro S."/>
            <person name="Label P."/>
            <person name="Fumanal B."/>
            <person name="Venisse J.S."/>
            <person name="Kohler A."/>
            <person name="de Oliveira R.R."/>
            <person name="Labutti K."/>
            <person name="Lipzen A."/>
            <person name="Lail K."/>
            <person name="Bauer D."/>
            <person name="Ohm R.A."/>
            <person name="Barry K.W."/>
            <person name="Spatafora J."/>
            <person name="Grigoriev I.V."/>
            <person name="Martin F.M."/>
            <person name="Pujade-Renaud V."/>
        </authorList>
    </citation>
    <scope>NUCLEOTIDE SEQUENCE [LARGE SCALE GENOMIC DNA]</scope>
    <source>
        <strain evidence="8 9">Philippines</strain>
    </source>
</reference>
<feature type="binding site" evidence="5">
    <location>
        <position position="271"/>
    </location>
    <ligand>
        <name>FMN</name>
        <dbReference type="ChEBI" id="CHEBI:58210"/>
    </ligand>
</feature>
<dbReference type="EMBL" id="KZ678143">
    <property type="protein sequence ID" value="PSN61583.1"/>
    <property type="molecule type" value="Genomic_DNA"/>
</dbReference>
<dbReference type="Gene3D" id="3.20.20.70">
    <property type="entry name" value="Aldolase class I"/>
    <property type="match status" value="2"/>
</dbReference>
<evidence type="ECO:0000256" key="1">
    <source>
        <dbReference type="ARBA" id="ARBA00001917"/>
    </source>
</evidence>
<dbReference type="InterPro" id="IPR013785">
    <property type="entry name" value="Aldolase_TIM"/>
</dbReference>
<feature type="binding site" evidence="5">
    <location>
        <begin position="122"/>
        <end position="124"/>
    </location>
    <ligand>
        <name>FMN</name>
        <dbReference type="ChEBI" id="CHEBI:58210"/>
    </ligand>
</feature>
<dbReference type="PANTHER" id="PTHR10578:SF140">
    <property type="entry name" value="FMN HYDROXY ACID DEHYDROGENASE DOMAIN-CONTAINING PROTEIN"/>
    <property type="match status" value="1"/>
</dbReference>
<feature type="binding site" evidence="5">
    <location>
        <position position="203"/>
    </location>
    <ligand>
        <name>FMN</name>
        <dbReference type="ChEBI" id="CHEBI:58210"/>
    </ligand>
</feature>
<gene>
    <name evidence="8" type="ORF">BS50DRAFT_561622</name>
</gene>
<comment type="similarity">
    <text evidence="3">Belongs to the FMN-dependent alpha-hydroxy acid dehydrogenase family.</text>
</comment>
<comment type="cofactor">
    <cofactor evidence="1">
        <name>FMN</name>
        <dbReference type="ChEBI" id="CHEBI:58210"/>
    </cofactor>
</comment>
<feature type="binding site" evidence="5">
    <location>
        <position position="276"/>
    </location>
    <ligand>
        <name>glyoxylate</name>
        <dbReference type="ChEBI" id="CHEBI:36655"/>
    </ligand>
</feature>
<accession>A0A2T2N840</accession>
<feature type="binding site" evidence="5">
    <location>
        <position position="151"/>
    </location>
    <ligand>
        <name>FMN</name>
        <dbReference type="ChEBI" id="CHEBI:58210"/>
    </ligand>
</feature>
<feature type="signal peptide" evidence="6">
    <location>
        <begin position="1"/>
        <end position="16"/>
    </location>
</feature>
<dbReference type="GO" id="GO:0016491">
    <property type="term" value="F:oxidoreductase activity"/>
    <property type="evidence" value="ECO:0007669"/>
    <property type="project" value="UniProtKB-KW"/>
</dbReference>
<feature type="binding site" evidence="5">
    <location>
        <position position="273"/>
    </location>
    <ligand>
        <name>glyoxylate</name>
        <dbReference type="ChEBI" id="CHEBI:36655"/>
    </ligand>
</feature>
<dbReference type="AlphaFoldDB" id="A0A2T2N840"/>
<dbReference type="InterPro" id="IPR012133">
    <property type="entry name" value="Alpha-hydoxy_acid_DH_FMN"/>
</dbReference>
<evidence type="ECO:0000256" key="5">
    <source>
        <dbReference type="PIRSR" id="PIRSR000138-2"/>
    </source>
</evidence>
<dbReference type="OrthoDB" id="1925334at2759"/>
<feature type="binding site" evidence="5">
    <location>
        <position position="175"/>
    </location>
    <ligand>
        <name>FMN</name>
        <dbReference type="ChEBI" id="CHEBI:58210"/>
    </ligand>
</feature>
<keyword evidence="5" id="KW-0285">Flavoprotein</keyword>
<proteinExistence type="inferred from homology"/>
<feature type="domain" description="FMN hydroxy acid dehydrogenase" evidence="7">
    <location>
        <begin position="41"/>
        <end position="380"/>
    </location>
</feature>
<dbReference type="PIRSF" id="PIRSF000138">
    <property type="entry name" value="Al-hdrx_acd_dh"/>
    <property type="match status" value="1"/>
</dbReference>
<dbReference type="InterPro" id="IPR008259">
    <property type="entry name" value="FMN_hydac_DH_AS"/>
</dbReference>
<keyword evidence="9" id="KW-1185">Reference proteome</keyword>
<dbReference type="InterPro" id="IPR000262">
    <property type="entry name" value="FMN-dep_DH"/>
</dbReference>
<evidence type="ECO:0000256" key="6">
    <source>
        <dbReference type="SAM" id="SignalP"/>
    </source>
</evidence>
<evidence type="ECO:0000256" key="4">
    <source>
        <dbReference type="PIRSR" id="PIRSR000138-1"/>
    </source>
</evidence>
<feature type="chain" id="PRO_5015479706" evidence="6">
    <location>
        <begin position="17"/>
        <end position="380"/>
    </location>
</feature>
<evidence type="ECO:0000259" key="7">
    <source>
        <dbReference type="PROSITE" id="PS51349"/>
    </source>
</evidence>